<dbReference type="OrthoDB" id="9813056at2"/>
<dbReference type="SUPFAM" id="SSF46785">
    <property type="entry name" value="Winged helix' DNA-binding domain"/>
    <property type="match status" value="1"/>
</dbReference>
<dbReference type="Proteomes" id="UP000027725">
    <property type="component" value="Unassembled WGS sequence"/>
</dbReference>
<dbReference type="Pfam" id="PF03466">
    <property type="entry name" value="LysR_substrate"/>
    <property type="match status" value="1"/>
</dbReference>
<sequence length="323" mass="36535">MDRMTELKIFISIADEENLTRAAEALSMSVSRVSRSLTALEQRLGVRLIQRNTRQLSLTSEGERFSQAAREILISMREAEESIKTGTGQPRGTLRVGASLSFSLLHLLPVIDRFKEKYPEIHVHLQTGNRYCDVIESGLDLMVRARPSENDSTVMIRKLADLPRQMAASPDYLAKYGMPRTPEDLARHKMLLYTLSDDWEAPNLTRDGKTTRYPLKGDLTANDSQILRHAALASSGILVQPSYILQSDLEAGRLVPVLPEWSLDPLRLTVAYPSRTFLPLRTRLFIDHLVEYFRQKGLEDIWAQQANVVPPPHSGGEMRYATH</sequence>
<keyword evidence="7" id="KW-1185">Reference proteome</keyword>
<dbReference type="PROSITE" id="PS50931">
    <property type="entry name" value="HTH_LYSR"/>
    <property type="match status" value="1"/>
</dbReference>
<dbReference type="GO" id="GO:0006351">
    <property type="term" value="P:DNA-templated transcription"/>
    <property type="evidence" value="ECO:0007669"/>
    <property type="project" value="TreeGrafter"/>
</dbReference>
<gene>
    <name evidence="6" type="ORF">DL1_10830</name>
</gene>
<dbReference type="InterPro" id="IPR036390">
    <property type="entry name" value="WH_DNA-bd_sf"/>
</dbReference>
<dbReference type="SUPFAM" id="SSF53850">
    <property type="entry name" value="Periplasmic binding protein-like II"/>
    <property type="match status" value="1"/>
</dbReference>
<comment type="caution">
    <text evidence="6">The sequence shown here is derived from an EMBL/GenBank/DDBJ whole genome shotgun (WGS) entry which is preliminary data.</text>
</comment>
<dbReference type="Pfam" id="PF00126">
    <property type="entry name" value="HTH_1"/>
    <property type="match status" value="1"/>
</dbReference>
<dbReference type="Gene3D" id="1.10.10.10">
    <property type="entry name" value="Winged helix-like DNA-binding domain superfamily/Winged helix DNA-binding domain"/>
    <property type="match status" value="1"/>
</dbReference>
<dbReference type="InterPro" id="IPR036388">
    <property type="entry name" value="WH-like_DNA-bd_sf"/>
</dbReference>
<evidence type="ECO:0000256" key="3">
    <source>
        <dbReference type="ARBA" id="ARBA00023125"/>
    </source>
</evidence>
<feature type="domain" description="HTH lysR-type" evidence="5">
    <location>
        <begin position="1"/>
        <end position="59"/>
    </location>
</feature>
<name>A0A074THF7_9RHOB</name>
<dbReference type="STRING" id="1185766.SAMN05216224_103128"/>
<reference evidence="6 7" key="1">
    <citation type="submission" date="2014-03" db="EMBL/GenBank/DDBJ databases">
        <title>The draft genome sequence of Thioclava dalianensis DLFJ1-1.</title>
        <authorList>
            <person name="Lai Q."/>
            <person name="Shao Z."/>
        </authorList>
    </citation>
    <scope>NUCLEOTIDE SEQUENCE [LARGE SCALE GENOMIC DNA]</scope>
    <source>
        <strain evidence="6 7">DLFJ1-1</strain>
    </source>
</reference>
<dbReference type="GO" id="GO:0003700">
    <property type="term" value="F:DNA-binding transcription factor activity"/>
    <property type="evidence" value="ECO:0007669"/>
    <property type="project" value="InterPro"/>
</dbReference>
<protein>
    <submittedName>
        <fullName evidence="6">LysR family transcriptional regulator</fullName>
    </submittedName>
</protein>
<evidence type="ECO:0000256" key="2">
    <source>
        <dbReference type="ARBA" id="ARBA00023015"/>
    </source>
</evidence>
<dbReference type="InterPro" id="IPR005119">
    <property type="entry name" value="LysR_subst-bd"/>
</dbReference>
<dbReference type="AlphaFoldDB" id="A0A074THF7"/>
<keyword evidence="2" id="KW-0805">Transcription regulation</keyword>
<dbReference type="PANTHER" id="PTHR30537">
    <property type="entry name" value="HTH-TYPE TRANSCRIPTIONAL REGULATOR"/>
    <property type="match status" value="1"/>
</dbReference>
<dbReference type="EMBL" id="JHEH01000003">
    <property type="protein sequence ID" value="KEP71136.1"/>
    <property type="molecule type" value="Genomic_DNA"/>
</dbReference>
<evidence type="ECO:0000313" key="6">
    <source>
        <dbReference type="EMBL" id="KEP71136.1"/>
    </source>
</evidence>
<dbReference type="GO" id="GO:0043565">
    <property type="term" value="F:sequence-specific DNA binding"/>
    <property type="evidence" value="ECO:0007669"/>
    <property type="project" value="TreeGrafter"/>
</dbReference>
<organism evidence="6 7">
    <name type="scientific">Thioclava dalianensis</name>
    <dbReference type="NCBI Taxonomy" id="1185766"/>
    <lineage>
        <taxon>Bacteria</taxon>
        <taxon>Pseudomonadati</taxon>
        <taxon>Pseudomonadota</taxon>
        <taxon>Alphaproteobacteria</taxon>
        <taxon>Rhodobacterales</taxon>
        <taxon>Paracoccaceae</taxon>
        <taxon>Thioclava</taxon>
    </lineage>
</organism>
<proteinExistence type="inferred from homology"/>
<evidence type="ECO:0000256" key="1">
    <source>
        <dbReference type="ARBA" id="ARBA00009437"/>
    </source>
</evidence>
<evidence type="ECO:0000259" key="5">
    <source>
        <dbReference type="PROSITE" id="PS50931"/>
    </source>
</evidence>
<dbReference type="InterPro" id="IPR000847">
    <property type="entry name" value="LysR_HTH_N"/>
</dbReference>
<evidence type="ECO:0000313" key="7">
    <source>
        <dbReference type="Proteomes" id="UP000027725"/>
    </source>
</evidence>
<dbReference type="eggNOG" id="COG0583">
    <property type="taxonomic scope" value="Bacteria"/>
</dbReference>
<dbReference type="FunFam" id="1.10.10.10:FF:000001">
    <property type="entry name" value="LysR family transcriptional regulator"/>
    <property type="match status" value="1"/>
</dbReference>
<keyword evidence="4" id="KW-0804">Transcription</keyword>
<comment type="similarity">
    <text evidence="1">Belongs to the LysR transcriptional regulatory family.</text>
</comment>
<accession>A0A074THF7</accession>
<keyword evidence="3" id="KW-0238">DNA-binding</keyword>
<evidence type="ECO:0000256" key="4">
    <source>
        <dbReference type="ARBA" id="ARBA00023163"/>
    </source>
</evidence>
<dbReference type="RefSeq" id="WP_074854911.1">
    <property type="nucleotide sequence ID" value="NZ_JHEH01000003.1"/>
</dbReference>
<dbReference type="PANTHER" id="PTHR30537:SF5">
    <property type="entry name" value="HTH-TYPE TRANSCRIPTIONAL ACTIVATOR TTDR-RELATED"/>
    <property type="match status" value="1"/>
</dbReference>
<dbReference type="CDD" id="cd08422">
    <property type="entry name" value="PBP2_CrgA_like"/>
    <property type="match status" value="1"/>
</dbReference>
<dbReference type="InterPro" id="IPR058163">
    <property type="entry name" value="LysR-type_TF_proteobact-type"/>
</dbReference>
<dbReference type="Gene3D" id="3.40.190.290">
    <property type="match status" value="1"/>
</dbReference>